<keyword evidence="1 5" id="KW-0963">Cytoplasm</keyword>
<evidence type="ECO:0000259" key="7">
    <source>
        <dbReference type="Pfam" id="PF07126"/>
    </source>
</evidence>
<dbReference type="InterPro" id="IPR009809">
    <property type="entry name" value="ZapC"/>
</dbReference>
<keyword evidence="2 5" id="KW-0132">Cell division</keyword>
<accession>A0A4U1BGS4</accession>
<dbReference type="Pfam" id="PF21083">
    <property type="entry name" value="ZapC_N"/>
    <property type="match status" value="1"/>
</dbReference>
<dbReference type="AlphaFoldDB" id="A0A4U1BGS4"/>
<keyword evidence="4 5" id="KW-0131">Cell cycle</keyword>
<evidence type="ECO:0000313" key="10">
    <source>
        <dbReference type="Proteomes" id="UP000305674"/>
    </source>
</evidence>
<protein>
    <recommendedName>
        <fullName evidence="5 6">Cell division protein ZapC</fullName>
    </recommendedName>
</protein>
<dbReference type="InterPro" id="IPR048373">
    <property type="entry name" value="ZapC_N"/>
</dbReference>
<evidence type="ECO:0000313" key="9">
    <source>
        <dbReference type="EMBL" id="TKB50425.1"/>
    </source>
</evidence>
<dbReference type="GO" id="GO:0043093">
    <property type="term" value="P:FtsZ-dependent cytokinesis"/>
    <property type="evidence" value="ECO:0007669"/>
    <property type="project" value="UniProtKB-UniRule"/>
</dbReference>
<comment type="caution">
    <text evidence="9">The sequence shown here is derived from an EMBL/GenBank/DDBJ whole genome shotgun (WGS) entry which is preliminary data.</text>
</comment>
<feature type="domain" description="Cell-division protein ZapC C-terminal" evidence="7">
    <location>
        <begin position="94"/>
        <end position="172"/>
    </location>
</feature>
<evidence type="ECO:0000256" key="6">
    <source>
        <dbReference type="PIRNR" id="PIRNR010252"/>
    </source>
</evidence>
<dbReference type="Proteomes" id="UP000305674">
    <property type="component" value="Unassembled WGS sequence"/>
</dbReference>
<keyword evidence="10" id="KW-1185">Reference proteome</keyword>
<feature type="domain" description="Cell-division protein ZapC N-terminal" evidence="8">
    <location>
        <begin position="6"/>
        <end position="91"/>
    </location>
</feature>
<dbReference type="OrthoDB" id="5765005at2"/>
<dbReference type="InterPro" id="IPR048372">
    <property type="entry name" value="ZapC_C"/>
</dbReference>
<dbReference type="HAMAP" id="MF_00906">
    <property type="entry name" value="ZapC"/>
    <property type="match status" value="1"/>
</dbReference>
<comment type="subunit">
    <text evidence="5">Interacts directly with FtsZ.</text>
</comment>
<organism evidence="9 10">
    <name type="scientific">Ferrimonas sediminicola</name>
    <dbReference type="NCBI Taxonomy" id="2569538"/>
    <lineage>
        <taxon>Bacteria</taxon>
        <taxon>Pseudomonadati</taxon>
        <taxon>Pseudomonadota</taxon>
        <taxon>Gammaproteobacteria</taxon>
        <taxon>Alteromonadales</taxon>
        <taxon>Ferrimonadaceae</taxon>
        <taxon>Ferrimonas</taxon>
    </lineage>
</organism>
<evidence type="ECO:0000256" key="5">
    <source>
        <dbReference type="HAMAP-Rule" id="MF_00906"/>
    </source>
</evidence>
<dbReference type="GO" id="GO:0005737">
    <property type="term" value="C:cytoplasm"/>
    <property type="evidence" value="ECO:0007669"/>
    <property type="project" value="UniProtKB-SubCell"/>
</dbReference>
<sequence length="182" mass="20436">MRLMLLMPSANWRWFFEPQHSRLALDLGEEMLFLTPYTPSQLIPDALHGTAFCAEQAEFYTRCINELGKQLTLSDPQLVQIALNATALSFFALPRMPKSWYFSHSQSIVYSKPAKVCRLDTEQGAGLFVVVQAEERSSLVMLISDSLELGCNKRLAPFEAIKVMNDRLAPAPRAVNHAFTAA</sequence>
<evidence type="ECO:0000259" key="8">
    <source>
        <dbReference type="Pfam" id="PF21083"/>
    </source>
</evidence>
<evidence type="ECO:0000256" key="2">
    <source>
        <dbReference type="ARBA" id="ARBA00022618"/>
    </source>
</evidence>
<dbReference type="PIRSF" id="PIRSF010252">
    <property type="entry name" value="ZapC"/>
    <property type="match status" value="1"/>
</dbReference>
<evidence type="ECO:0000256" key="3">
    <source>
        <dbReference type="ARBA" id="ARBA00023210"/>
    </source>
</evidence>
<reference evidence="9 10" key="1">
    <citation type="submission" date="2019-04" db="EMBL/GenBank/DDBJ databases">
        <authorList>
            <person name="Hwang J.C."/>
        </authorList>
    </citation>
    <scope>NUCLEOTIDE SEQUENCE [LARGE SCALE GENOMIC DNA]</scope>
    <source>
        <strain evidence="9 10">IMCC35001</strain>
    </source>
</reference>
<dbReference type="EMBL" id="SWCI01000002">
    <property type="protein sequence ID" value="TKB50425.1"/>
    <property type="molecule type" value="Genomic_DNA"/>
</dbReference>
<dbReference type="Pfam" id="PF07126">
    <property type="entry name" value="ZapC_C"/>
    <property type="match status" value="1"/>
</dbReference>
<name>A0A4U1BGS4_9GAMM</name>
<comment type="subcellular location">
    <subcellularLocation>
        <location evidence="5 6">Cytoplasm</location>
    </subcellularLocation>
</comment>
<evidence type="ECO:0000256" key="1">
    <source>
        <dbReference type="ARBA" id="ARBA00022490"/>
    </source>
</evidence>
<keyword evidence="3 5" id="KW-0717">Septation</keyword>
<proteinExistence type="inferred from homology"/>
<dbReference type="GO" id="GO:0000917">
    <property type="term" value="P:division septum assembly"/>
    <property type="evidence" value="ECO:0007669"/>
    <property type="project" value="UniProtKB-KW"/>
</dbReference>
<evidence type="ECO:0000256" key="4">
    <source>
        <dbReference type="ARBA" id="ARBA00023306"/>
    </source>
</evidence>
<comment type="function">
    <text evidence="5 6">Contributes to the efficiency of the cell division process by stabilizing the polymeric form of the cell division protein FtsZ. Acts by promoting interactions between FtsZ protofilaments and suppressing the GTPase activity of FtsZ.</text>
</comment>
<gene>
    <name evidence="5" type="primary">zapC</name>
    <name evidence="9" type="ORF">FCL40_04520</name>
</gene>
<comment type="similarity">
    <text evidence="5 6">Belongs to the ZapC family.</text>
</comment>